<feature type="region of interest" description="Disordered" evidence="2">
    <location>
        <begin position="89"/>
        <end position="138"/>
    </location>
</feature>
<feature type="compositionally biased region" description="Polar residues" evidence="2">
    <location>
        <begin position="117"/>
        <end position="129"/>
    </location>
</feature>
<evidence type="ECO:0000256" key="1">
    <source>
        <dbReference type="SAM" id="Coils"/>
    </source>
</evidence>
<keyword evidence="4" id="KW-1185">Reference proteome</keyword>
<reference evidence="3 4" key="1">
    <citation type="journal article" date="2019" name="Nat. Ecol. Evol.">
        <title>Megaphylogeny resolves global patterns of mushroom evolution.</title>
        <authorList>
            <person name="Varga T."/>
            <person name="Krizsan K."/>
            <person name="Foldi C."/>
            <person name="Dima B."/>
            <person name="Sanchez-Garcia M."/>
            <person name="Sanchez-Ramirez S."/>
            <person name="Szollosi G.J."/>
            <person name="Szarkandi J.G."/>
            <person name="Papp V."/>
            <person name="Albert L."/>
            <person name="Andreopoulos W."/>
            <person name="Angelini C."/>
            <person name="Antonin V."/>
            <person name="Barry K.W."/>
            <person name="Bougher N.L."/>
            <person name="Buchanan P."/>
            <person name="Buyck B."/>
            <person name="Bense V."/>
            <person name="Catcheside P."/>
            <person name="Chovatia M."/>
            <person name="Cooper J."/>
            <person name="Damon W."/>
            <person name="Desjardin D."/>
            <person name="Finy P."/>
            <person name="Geml J."/>
            <person name="Haridas S."/>
            <person name="Hughes K."/>
            <person name="Justo A."/>
            <person name="Karasinski D."/>
            <person name="Kautmanova I."/>
            <person name="Kiss B."/>
            <person name="Kocsube S."/>
            <person name="Kotiranta H."/>
            <person name="LaButti K.M."/>
            <person name="Lechner B.E."/>
            <person name="Liimatainen K."/>
            <person name="Lipzen A."/>
            <person name="Lukacs Z."/>
            <person name="Mihaltcheva S."/>
            <person name="Morgado L.N."/>
            <person name="Niskanen T."/>
            <person name="Noordeloos M.E."/>
            <person name="Ohm R.A."/>
            <person name="Ortiz-Santana B."/>
            <person name="Ovrebo C."/>
            <person name="Racz N."/>
            <person name="Riley R."/>
            <person name="Savchenko A."/>
            <person name="Shiryaev A."/>
            <person name="Soop K."/>
            <person name="Spirin V."/>
            <person name="Szebenyi C."/>
            <person name="Tomsovsky M."/>
            <person name="Tulloss R.E."/>
            <person name="Uehling J."/>
            <person name="Grigoriev I.V."/>
            <person name="Vagvolgyi C."/>
            <person name="Papp T."/>
            <person name="Martin F.M."/>
            <person name="Miettinen O."/>
            <person name="Hibbett D.S."/>
            <person name="Nagy L.G."/>
        </authorList>
    </citation>
    <scope>NUCLEOTIDE SEQUENCE [LARGE SCALE GENOMIC DNA]</scope>
    <source>
        <strain evidence="3 4">FP101781</strain>
    </source>
</reference>
<dbReference type="AlphaFoldDB" id="A0A4Y7THT8"/>
<evidence type="ECO:0000256" key="2">
    <source>
        <dbReference type="SAM" id="MobiDB-lite"/>
    </source>
</evidence>
<comment type="caution">
    <text evidence="3">The sequence shown here is derived from an EMBL/GenBank/DDBJ whole genome shotgun (WGS) entry which is preliminary data.</text>
</comment>
<evidence type="ECO:0000313" key="4">
    <source>
        <dbReference type="Proteomes" id="UP000298030"/>
    </source>
</evidence>
<protein>
    <submittedName>
        <fullName evidence="3">Uncharacterized protein</fullName>
    </submittedName>
</protein>
<name>A0A4Y7THT8_COPMI</name>
<feature type="coiled-coil region" evidence="1">
    <location>
        <begin position="258"/>
        <end position="292"/>
    </location>
</feature>
<accession>A0A4Y7THT8</accession>
<sequence length="335" mass="37304">MLYTMARVFAASPSPSQKIFHKLQHPEQGQEPTPLSMTFLVARESIDDGIDASTCSTRGVDVPYVLASLIIYLKAGSFAPGVTSRLPCVSPTPSHFSSASDETYVESDDEGSRETMKSPTQYLSSNSAQGPEYYGPGSPESMLLETGWTFAASATASPQQQIRQACGWLAGSSAVGCPWKEQIRKVQAEASKDRARNGALVQDLRVQLLRLEEEAKSLRQALRAMEAEGGLKDLYIQTRLSIKEEAEVQRLASHAAEVARLQGTLEEREIEIIDQQAENIALRRKNKEWEERYAFLKYQMESEVVHLREQLATLGHEARTNESRILVLNQEKEQL</sequence>
<feature type="compositionally biased region" description="Polar residues" evidence="2">
    <location>
        <begin position="91"/>
        <end position="101"/>
    </location>
</feature>
<evidence type="ECO:0000313" key="3">
    <source>
        <dbReference type="EMBL" id="TEB33733.1"/>
    </source>
</evidence>
<feature type="coiled-coil region" evidence="1">
    <location>
        <begin position="201"/>
        <end position="228"/>
    </location>
</feature>
<dbReference type="EMBL" id="QPFP01000011">
    <property type="protein sequence ID" value="TEB33733.1"/>
    <property type="molecule type" value="Genomic_DNA"/>
</dbReference>
<gene>
    <name evidence="3" type="ORF">FA13DRAFT_1812350</name>
</gene>
<organism evidence="3 4">
    <name type="scientific">Coprinellus micaceus</name>
    <name type="common">Glistening ink-cap mushroom</name>
    <name type="synonym">Coprinus micaceus</name>
    <dbReference type="NCBI Taxonomy" id="71717"/>
    <lineage>
        <taxon>Eukaryota</taxon>
        <taxon>Fungi</taxon>
        <taxon>Dikarya</taxon>
        <taxon>Basidiomycota</taxon>
        <taxon>Agaricomycotina</taxon>
        <taxon>Agaricomycetes</taxon>
        <taxon>Agaricomycetidae</taxon>
        <taxon>Agaricales</taxon>
        <taxon>Agaricineae</taxon>
        <taxon>Psathyrellaceae</taxon>
        <taxon>Coprinellus</taxon>
    </lineage>
</organism>
<keyword evidence="1" id="KW-0175">Coiled coil</keyword>
<proteinExistence type="predicted"/>
<dbReference type="Proteomes" id="UP000298030">
    <property type="component" value="Unassembled WGS sequence"/>
</dbReference>